<dbReference type="GO" id="GO:0016651">
    <property type="term" value="F:oxidoreductase activity, acting on NAD(P)H"/>
    <property type="evidence" value="ECO:0007669"/>
    <property type="project" value="InterPro"/>
</dbReference>
<dbReference type="PROSITE" id="PS00198">
    <property type="entry name" value="4FE4S_FER_1"/>
    <property type="match status" value="2"/>
</dbReference>
<dbReference type="PANTHER" id="PTHR10849">
    <property type="entry name" value="NADH DEHYDROGENASE UBIQUINONE IRON-SULFUR PROTEIN 8, MITOCHONDRIAL"/>
    <property type="match status" value="1"/>
</dbReference>
<dbReference type="InterPro" id="IPR017900">
    <property type="entry name" value="4Fe4S_Fe_S_CS"/>
</dbReference>
<dbReference type="InterPro" id="IPR017896">
    <property type="entry name" value="4Fe4S_Fe-S-bd"/>
</dbReference>
<accession>A0A8J6T935</accession>
<name>A0A8J6T935_9DELT</name>
<comment type="caution">
    <text evidence="6">The sequence shown here is derived from an EMBL/GenBank/DDBJ whole genome shotgun (WGS) entry which is preliminary data.</text>
</comment>
<feature type="domain" description="4Fe-4S ferredoxin-type" evidence="5">
    <location>
        <begin position="30"/>
        <end position="60"/>
    </location>
</feature>
<keyword evidence="4" id="KW-0411">Iron-sulfur</keyword>
<evidence type="ECO:0000256" key="1">
    <source>
        <dbReference type="ARBA" id="ARBA00022485"/>
    </source>
</evidence>
<dbReference type="AlphaFoldDB" id="A0A8J6T935"/>
<evidence type="ECO:0000313" key="7">
    <source>
        <dbReference type="Proteomes" id="UP000650524"/>
    </source>
</evidence>
<keyword evidence="2" id="KW-0479">Metal-binding</keyword>
<dbReference type="GO" id="GO:0046872">
    <property type="term" value="F:metal ion binding"/>
    <property type="evidence" value="ECO:0007669"/>
    <property type="project" value="UniProtKB-KW"/>
</dbReference>
<dbReference type="PROSITE" id="PS51379">
    <property type="entry name" value="4FE4S_FER_2"/>
    <property type="match status" value="2"/>
</dbReference>
<keyword evidence="3" id="KW-0408">Iron</keyword>
<keyword evidence="1" id="KW-0004">4Fe-4S</keyword>
<protein>
    <submittedName>
        <fullName evidence="6">4Fe-4S binding protein</fullName>
    </submittedName>
</protein>
<proteinExistence type="predicted"/>
<gene>
    <name evidence="6" type="ORF">H8E19_12380</name>
</gene>
<dbReference type="Proteomes" id="UP000650524">
    <property type="component" value="Unassembled WGS sequence"/>
</dbReference>
<dbReference type="GO" id="GO:0051539">
    <property type="term" value="F:4 iron, 4 sulfur cluster binding"/>
    <property type="evidence" value="ECO:0007669"/>
    <property type="project" value="UniProtKB-KW"/>
</dbReference>
<evidence type="ECO:0000256" key="3">
    <source>
        <dbReference type="ARBA" id="ARBA00023004"/>
    </source>
</evidence>
<evidence type="ECO:0000256" key="4">
    <source>
        <dbReference type="ARBA" id="ARBA00023014"/>
    </source>
</evidence>
<dbReference type="InterPro" id="IPR010226">
    <property type="entry name" value="NADH_quinone_OxRdtase_chainI"/>
</dbReference>
<dbReference type="GO" id="GO:0016020">
    <property type="term" value="C:membrane"/>
    <property type="evidence" value="ECO:0007669"/>
    <property type="project" value="InterPro"/>
</dbReference>
<organism evidence="6 7">
    <name type="scientific">Candidatus Desulfacyla euxinica</name>
    <dbReference type="NCBI Taxonomy" id="2841693"/>
    <lineage>
        <taxon>Bacteria</taxon>
        <taxon>Deltaproteobacteria</taxon>
        <taxon>Candidatus Desulfacyla</taxon>
    </lineage>
</organism>
<evidence type="ECO:0000256" key="2">
    <source>
        <dbReference type="ARBA" id="ARBA00022723"/>
    </source>
</evidence>
<dbReference type="EMBL" id="JACNJD010000263">
    <property type="protein sequence ID" value="MBC8178193.1"/>
    <property type="molecule type" value="Genomic_DNA"/>
</dbReference>
<evidence type="ECO:0000259" key="5">
    <source>
        <dbReference type="PROSITE" id="PS51379"/>
    </source>
</evidence>
<evidence type="ECO:0000313" key="6">
    <source>
        <dbReference type="EMBL" id="MBC8178193.1"/>
    </source>
</evidence>
<feature type="domain" description="4Fe-4S ferredoxin-type" evidence="5">
    <location>
        <begin position="62"/>
        <end position="91"/>
    </location>
</feature>
<dbReference type="Pfam" id="PF13187">
    <property type="entry name" value="Fer4_9"/>
    <property type="match status" value="1"/>
</dbReference>
<reference evidence="6 7" key="1">
    <citation type="submission" date="2020-08" db="EMBL/GenBank/DDBJ databases">
        <title>Bridging the membrane lipid divide: bacteria of the FCB group superphylum have the potential to synthesize archaeal ether lipids.</title>
        <authorList>
            <person name="Villanueva L."/>
            <person name="Von Meijenfeldt F.A.B."/>
            <person name="Westbye A.B."/>
            <person name="Yadav S."/>
            <person name="Hopmans E.C."/>
            <person name="Dutilh B.E."/>
            <person name="Sinninghe Damste J.S."/>
        </authorList>
    </citation>
    <scope>NUCLEOTIDE SEQUENCE [LARGE SCALE GENOMIC DNA]</scope>
    <source>
        <strain evidence="6">NIOZ-UU27</strain>
    </source>
</reference>
<dbReference type="Gene3D" id="3.30.70.3270">
    <property type="match status" value="1"/>
</dbReference>
<dbReference type="SUPFAM" id="SSF46548">
    <property type="entry name" value="alpha-helical ferredoxin"/>
    <property type="match status" value="1"/>
</dbReference>
<sequence>MTPNVLRNLFTKSATRLYPKETRETFERARGEFYNEIKDCIFCKTCARKCPSQCITVDTIEATWQYDPFACIYCGVCVENCPEKCLRQKQDYRKPSSGKEVVFMKGEIKKKKKKTEDEQS</sequence>